<accession>A0AAD5T4P1</accession>
<feature type="compositionally biased region" description="Low complexity" evidence="1">
    <location>
        <begin position="92"/>
        <end position="122"/>
    </location>
</feature>
<name>A0AAD5T4P1_9FUNG</name>
<dbReference type="AlphaFoldDB" id="A0AAD5T4P1"/>
<dbReference type="Proteomes" id="UP001211907">
    <property type="component" value="Unassembled WGS sequence"/>
</dbReference>
<dbReference type="EMBL" id="JADGJH010000350">
    <property type="protein sequence ID" value="KAJ3130814.1"/>
    <property type="molecule type" value="Genomic_DNA"/>
</dbReference>
<reference evidence="2" key="1">
    <citation type="submission" date="2020-05" db="EMBL/GenBank/DDBJ databases">
        <title>Phylogenomic resolution of chytrid fungi.</title>
        <authorList>
            <person name="Stajich J.E."/>
            <person name="Amses K."/>
            <person name="Simmons R."/>
            <person name="Seto K."/>
            <person name="Myers J."/>
            <person name="Bonds A."/>
            <person name="Quandt C.A."/>
            <person name="Barry K."/>
            <person name="Liu P."/>
            <person name="Grigoriev I."/>
            <person name="Longcore J.E."/>
            <person name="James T.Y."/>
        </authorList>
    </citation>
    <scope>NUCLEOTIDE SEQUENCE</scope>
    <source>
        <strain evidence="2">JEL0513</strain>
    </source>
</reference>
<keyword evidence="3" id="KW-1185">Reference proteome</keyword>
<organism evidence="2 3">
    <name type="scientific">Physocladia obscura</name>
    <dbReference type="NCBI Taxonomy" id="109957"/>
    <lineage>
        <taxon>Eukaryota</taxon>
        <taxon>Fungi</taxon>
        <taxon>Fungi incertae sedis</taxon>
        <taxon>Chytridiomycota</taxon>
        <taxon>Chytridiomycota incertae sedis</taxon>
        <taxon>Chytridiomycetes</taxon>
        <taxon>Chytridiales</taxon>
        <taxon>Chytriomycetaceae</taxon>
        <taxon>Physocladia</taxon>
    </lineage>
</organism>
<evidence type="ECO:0000313" key="2">
    <source>
        <dbReference type="EMBL" id="KAJ3130814.1"/>
    </source>
</evidence>
<evidence type="ECO:0000313" key="3">
    <source>
        <dbReference type="Proteomes" id="UP001211907"/>
    </source>
</evidence>
<feature type="region of interest" description="Disordered" evidence="1">
    <location>
        <begin position="91"/>
        <end position="122"/>
    </location>
</feature>
<protein>
    <submittedName>
        <fullName evidence="2">Uncharacterized protein</fullName>
    </submittedName>
</protein>
<proteinExistence type="predicted"/>
<evidence type="ECO:0000256" key="1">
    <source>
        <dbReference type="SAM" id="MobiDB-lite"/>
    </source>
</evidence>
<gene>
    <name evidence="2" type="ORF">HK100_007431</name>
</gene>
<sequence>MQPQIGLTSDIRLLRSVVGMLTARLPINSGTTLAQLEGDALFTKNIRALIELCPWRMWDVLGAIGAVLEAVPAPTPPTRAHFPDDVVSLGEASAQAQTQTQSPNVNSNANSNSASGNAIAGTGNSGNANNNVLNVAAQHSQLLVLRLMANCLAYYWRLYRDTHPLEGADGGVNNGLGGDSGGNSGLNSNTGLGGFVGGANSPSLLSSPSPSISFSASGSSASFVGAGLPLASALNSALPLPSALNSTLSSAAALTHPSPALPNLSDPPALDESLANYLLNTVSQLLQTSSLDINVDSISHPDFLRSMGFHDDKQTSPVQLKLASFFTAPSSSYLPNPSLFVAPAQSEIYLELQKETGKIIFYLSASNWPLVINRLRAKIYSLTSFSSATQSSFQNITAAAPAASASPYDLSDNANFDLSELRYLEFLNLNVQRLPTLLTGTYLSNRIKCAD</sequence>
<comment type="caution">
    <text evidence="2">The sequence shown here is derived from an EMBL/GenBank/DDBJ whole genome shotgun (WGS) entry which is preliminary data.</text>
</comment>